<keyword evidence="9" id="KW-1185">Reference proteome</keyword>
<dbReference type="InterPro" id="IPR050494">
    <property type="entry name" value="Ser_Thr_dual-spec_kinase"/>
</dbReference>
<accession>A0A564YMV1</accession>
<feature type="domain" description="Protein kinase" evidence="7">
    <location>
        <begin position="245"/>
        <end position="560"/>
    </location>
</feature>
<dbReference type="Gene3D" id="3.30.200.20">
    <property type="entry name" value="Phosphorylase Kinase, domain 1"/>
    <property type="match status" value="1"/>
</dbReference>
<dbReference type="InterPro" id="IPR008271">
    <property type="entry name" value="Ser/Thr_kinase_AS"/>
</dbReference>
<dbReference type="Gene3D" id="1.10.510.10">
    <property type="entry name" value="Transferase(Phosphotransferase) domain 1"/>
    <property type="match status" value="1"/>
</dbReference>
<evidence type="ECO:0000259" key="7">
    <source>
        <dbReference type="PROSITE" id="PS50011"/>
    </source>
</evidence>
<proteinExistence type="predicted"/>
<dbReference type="AlphaFoldDB" id="A0A564YMV1"/>
<dbReference type="InterPro" id="IPR000719">
    <property type="entry name" value="Prot_kinase_dom"/>
</dbReference>
<evidence type="ECO:0000256" key="6">
    <source>
        <dbReference type="PROSITE-ProRule" id="PRU10141"/>
    </source>
</evidence>
<dbReference type="EMBL" id="CABIJS010000299">
    <property type="protein sequence ID" value="VUZ48592.1"/>
    <property type="molecule type" value="Genomic_DNA"/>
</dbReference>
<evidence type="ECO:0000313" key="8">
    <source>
        <dbReference type="EMBL" id="VUZ48592.1"/>
    </source>
</evidence>
<evidence type="ECO:0000256" key="5">
    <source>
        <dbReference type="ARBA" id="ARBA00022840"/>
    </source>
</evidence>
<keyword evidence="2" id="KW-0808">Transferase</keyword>
<name>A0A564YMV1_HYMDI</name>
<dbReference type="Pfam" id="PF00069">
    <property type="entry name" value="Pkinase"/>
    <property type="match status" value="1"/>
</dbReference>
<dbReference type="SMART" id="SM00220">
    <property type="entry name" value="S_TKc"/>
    <property type="match status" value="1"/>
</dbReference>
<gene>
    <name evidence="8" type="ORF">WMSIL1_LOCUS7815</name>
</gene>
<dbReference type="PROSITE" id="PS50011">
    <property type="entry name" value="PROTEIN_KINASE_DOM"/>
    <property type="match status" value="1"/>
</dbReference>
<evidence type="ECO:0000256" key="3">
    <source>
        <dbReference type="ARBA" id="ARBA00022741"/>
    </source>
</evidence>
<keyword evidence="1" id="KW-0723">Serine/threonine-protein kinase</keyword>
<dbReference type="GO" id="GO:0004674">
    <property type="term" value="F:protein serine/threonine kinase activity"/>
    <property type="evidence" value="ECO:0007669"/>
    <property type="project" value="UniProtKB-KW"/>
</dbReference>
<sequence length="585" mass="66858">MAHVAIPHFYLPNSHSNHSISNASYKYRQRRPYNNGTHFHRNSENSLGSWENVSSALLNCGSSYKQPQIRGGDWRNPTRSSRRFSHSVDTAPFILHQNTYSNLSNLNSSKYSLESSINKRTNSQPNFQQSARLTQLKTTNNDQYRLPTYNISKNYNGLGSISTLYKYSPKREPSIYSDRSYNLCNLKIFANASESPLTTKERQKEAKGFHDSFIDSLSISSSKYALDEFSHNDELHKGDVLNSRYQIVQEIGRGSFGNVYKAVDTETGKFCAVKCIKHISNLRKLAEEEISILEMLSSQDTNDSFNFLHLNDHFTTSDHTCMVFDLLSINLYQLVHRNNYRGFAPKLVRKFVRCILNCLQFLHRNKISHCDLKPENILLERPGYTNVKVIDFGSSCRVGQNAYAYIQSRFYRAPEVIFGCEYDTAIDMWSLGCIVAELLTGSPIFPGEDEQDQIACIMEVLGLPPSSVMRKIRRPHLFFTDEGEPRYLAERREKMENRIYHKPTRMTRADPGLLTLETLLKNSMGQEGLDPPLIDFLSRCLCWDPLERITAHEAIRHPWVCATEISNLDTGPATTNSVSTPSSDE</sequence>
<dbReference type="SUPFAM" id="SSF56112">
    <property type="entry name" value="Protein kinase-like (PK-like)"/>
    <property type="match status" value="1"/>
</dbReference>
<feature type="binding site" evidence="6">
    <location>
        <position position="274"/>
    </location>
    <ligand>
        <name>ATP</name>
        <dbReference type="ChEBI" id="CHEBI:30616"/>
    </ligand>
</feature>
<evidence type="ECO:0000313" key="9">
    <source>
        <dbReference type="Proteomes" id="UP000321570"/>
    </source>
</evidence>
<keyword evidence="5 6" id="KW-0067">ATP-binding</keyword>
<keyword evidence="4" id="KW-0418">Kinase</keyword>
<dbReference type="InterPro" id="IPR011009">
    <property type="entry name" value="Kinase-like_dom_sf"/>
</dbReference>
<evidence type="ECO:0000256" key="4">
    <source>
        <dbReference type="ARBA" id="ARBA00022777"/>
    </source>
</evidence>
<dbReference type="PROSITE" id="PS00108">
    <property type="entry name" value="PROTEIN_KINASE_ST"/>
    <property type="match status" value="1"/>
</dbReference>
<keyword evidence="3 6" id="KW-0547">Nucleotide-binding</keyword>
<dbReference type="Proteomes" id="UP000321570">
    <property type="component" value="Unassembled WGS sequence"/>
</dbReference>
<dbReference type="GO" id="GO:0005524">
    <property type="term" value="F:ATP binding"/>
    <property type="evidence" value="ECO:0007669"/>
    <property type="project" value="UniProtKB-UniRule"/>
</dbReference>
<reference evidence="8 9" key="1">
    <citation type="submission" date="2019-07" db="EMBL/GenBank/DDBJ databases">
        <authorList>
            <person name="Jastrzebski P J."/>
            <person name="Paukszto L."/>
            <person name="Jastrzebski P J."/>
        </authorList>
    </citation>
    <scope>NUCLEOTIDE SEQUENCE [LARGE SCALE GENOMIC DNA]</scope>
    <source>
        <strain evidence="8 9">WMS-il1</strain>
    </source>
</reference>
<organism evidence="8 9">
    <name type="scientific">Hymenolepis diminuta</name>
    <name type="common">Rat tapeworm</name>
    <dbReference type="NCBI Taxonomy" id="6216"/>
    <lineage>
        <taxon>Eukaryota</taxon>
        <taxon>Metazoa</taxon>
        <taxon>Spiralia</taxon>
        <taxon>Lophotrochozoa</taxon>
        <taxon>Platyhelminthes</taxon>
        <taxon>Cestoda</taxon>
        <taxon>Eucestoda</taxon>
        <taxon>Cyclophyllidea</taxon>
        <taxon>Hymenolepididae</taxon>
        <taxon>Hymenolepis</taxon>
    </lineage>
</organism>
<dbReference type="PROSITE" id="PS00107">
    <property type="entry name" value="PROTEIN_KINASE_ATP"/>
    <property type="match status" value="1"/>
</dbReference>
<dbReference type="InterPro" id="IPR017441">
    <property type="entry name" value="Protein_kinase_ATP_BS"/>
</dbReference>
<protein>
    <recommendedName>
        <fullName evidence="7">Protein kinase domain-containing protein</fullName>
    </recommendedName>
</protein>
<evidence type="ECO:0000256" key="1">
    <source>
        <dbReference type="ARBA" id="ARBA00022527"/>
    </source>
</evidence>
<dbReference type="PANTHER" id="PTHR24058">
    <property type="entry name" value="DUAL SPECIFICITY PROTEIN KINASE"/>
    <property type="match status" value="1"/>
</dbReference>
<evidence type="ECO:0000256" key="2">
    <source>
        <dbReference type="ARBA" id="ARBA00022679"/>
    </source>
</evidence>